<keyword evidence="7" id="KW-1185">Reference proteome</keyword>
<dbReference type="STRING" id="989403.SAMN05421798_101602"/>
<dbReference type="InterPro" id="IPR051598">
    <property type="entry name" value="TSUP/Inactive_protease-like"/>
</dbReference>
<evidence type="ECO:0000313" key="6">
    <source>
        <dbReference type="EMBL" id="KZL18923.1"/>
    </source>
</evidence>
<evidence type="ECO:0000256" key="4">
    <source>
        <dbReference type="ARBA" id="ARBA00023136"/>
    </source>
</evidence>
<dbReference type="Pfam" id="PF01925">
    <property type="entry name" value="TauE"/>
    <property type="match status" value="1"/>
</dbReference>
<feature type="transmembrane region" description="Helical" evidence="5">
    <location>
        <begin position="188"/>
        <end position="211"/>
    </location>
</feature>
<evidence type="ECO:0000256" key="3">
    <source>
        <dbReference type="ARBA" id="ARBA00022989"/>
    </source>
</evidence>
<protein>
    <recommendedName>
        <fullName evidence="5">Probable membrane transporter protein</fullName>
    </recommendedName>
</protein>
<feature type="transmembrane region" description="Helical" evidence="5">
    <location>
        <begin position="129"/>
        <end position="148"/>
    </location>
</feature>
<proteinExistence type="inferred from homology"/>
<sequence>MKPGAQGLVTCVTRGAILQIYLPIAELPINVFMIFAMGGTVGFLSGLFGIGGGFLLTPLLIFSGIPPAVSVATVTTQIVASSASGVLSYWRKAGIDFKLASVLLCSGIVGSAIGVWLFGILQSLGQLDLVISLAYVTFLGTIGVLMLAESVKAIMRRKSGEEPMGRRPGQHNWVHGLPFKVRFRRSRLYVSVIPIFGIGSSIGFLGSVLGIGGGFMMVPALIYLLRVPAHVVIGTSLLQILGTMAVATFLHAINTQSVDIVLALTLMVGGVIGAQFGAQMGQGMRGEHLRLGLGLLVLLVGLRFAYNLIVEPSDLYSVSVIEEPVK</sequence>
<feature type="transmembrane region" description="Helical" evidence="5">
    <location>
        <begin position="68"/>
        <end position="90"/>
    </location>
</feature>
<keyword evidence="5" id="KW-1003">Cell membrane</keyword>
<evidence type="ECO:0000256" key="2">
    <source>
        <dbReference type="ARBA" id="ARBA00022692"/>
    </source>
</evidence>
<organism evidence="6 7">
    <name type="scientific">Pseudovibrio axinellae</name>
    <dbReference type="NCBI Taxonomy" id="989403"/>
    <lineage>
        <taxon>Bacteria</taxon>
        <taxon>Pseudomonadati</taxon>
        <taxon>Pseudomonadota</taxon>
        <taxon>Alphaproteobacteria</taxon>
        <taxon>Hyphomicrobiales</taxon>
        <taxon>Stappiaceae</taxon>
        <taxon>Pseudovibrio</taxon>
    </lineage>
</organism>
<dbReference type="EMBL" id="LMCB01000017">
    <property type="protein sequence ID" value="KZL18923.1"/>
    <property type="molecule type" value="Genomic_DNA"/>
</dbReference>
<feature type="transmembrane region" description="Helical" evidence="5">
    <location>
        <begin position="260"/>
        <end position="278"/>
    </location>
</feature>
<feature type="transmembrane region" description="Helical" evidence="5">
    <location>
        <begin position="102"/>
        <end position="123"/>
    </location>
</feature>
<gene>
    <name evidence="6" type="ORF">PsAD2_02439</name>
</gene>
<comment type="caution">
    <text evidence="6">The sequence shown here is derived from an EMBL/GenBank/DDBJ whole genome shotgun (WGS) entry which is preliminary data.</text>
</comment>
<evidence type="ECO:0000256" key="1">
    <source>
        <dbReference type="ARBA" id="ARBA00004141"/>
    </source>
</evidence>
<keyword evidence="4 5" id="KW-0472">Membrane</keyword>
<evidence type="ECO:0000256" key="5">
    <source>
        <dbReference type="RuleBase" id="RU363041"/>
    </source>
</evidence>
<keyword evidence="2 5" id="KW-0812">Transmembrane</keyword>
<dbReference type="PANTHER" id="PTHR43701">
    <property type="entry name" value="MEMBRANE TRANSPORTER PROTEIN MJ0441-RELATED"/>
    <property type="match status" value="1"/>
</dbReference>
<name>A0A165YKI7_9HYPH</name>
<dbReference type="Proteomes" id="UP000076577">
    <property type="component" value="Unassembled WGS sequence"/>
</dbReference>
<keyword evidence="3 5" id="KW-1133">Transmembrane helix</keyword>
<feature type="transmembrane region" description="Helical" evidence="5">
    <location>
        <begin position="290"/>
        <end position="309"/>
    </location>
</feature>
<reference evidence="6 7" key="1">
    <citation type="journal article" date="2016" name="Front. Microbiol.">
        <title>Comparative Genomic Analysis Reveals a Diverse Repertoire of Genes Involved in Prokaryote-Eukaryote Interactions within the Pseudovibrio Genus.</title>
        <authorList>
            <person name="Romano S."/>
            <person name="Fernandez-Guerra A."/>
            <person name="Reen F.J."/>
            <person name="Glockner F.O."/>
            <person name="Crowley S.P."/>
            <person name="O'Sullivan O."/>
            <person name="Cotter P.D."/>
            <person name="Adams C."/>
            <person name="Dobson A.D."/>
            <person name="O'Gara F."/>
        </authorList>
    </citation>
    <scope>NUCLEOTIDE SEQUENCE [LARGE SCALE GENOMIC DNA]</scope>
    <source>
        <strain evidence="6 7">Ad2</strain>
    </source>
</reference>
<feature type="transmembrane region" description="Helical" evidence="5">
    <location>
        <begin position="231"/>
        <end position="253"/>
    </location>
</feature>
<dbReference type="AlphaFoldDB" id="A0A165YKI7"/>
<dbReference type="PATRIC" id="fig|989403.3.peg.2599"/>
<dbReference type="InterPro" id="IPR002781">
    <property type="entry name" value="TM_pro_TauE-like"/>
</dbReference>
<accession>A0A165YKI7</accession>
<dbReference type="GO" id="GO:0005886">
    <property type="term" value="C:plasma membrane"/>
    <property type="evidence" value="ECO:0007669"/>
    <property type="project" value="UniProtKB-SubCell"/>
</dbReference>
<dbReference type="PANTHER" id="PTHR43701:SF12">
    <property type="entry name" value="MEMBRANE TRANSPORTER PROTEIN YTNM-RELATED"/>
    <property type="match status" value="1"/>
</dbReference>
<evidence type="ECO:0000313" key="7">
    <source>
        <dbReference type="Proteomes" id="UP000076577"/>
    </source>
</evidence>
<comment type="subcellular location">
    <subcellularLocation>
        <location evidence="5">Cell membrane</location>
        <topology evidence="5">Multi-pass membrane protein</topology>
    </subcellularLocation>
    <subcellularLocation>
        <location evidence="1">Membrane</location>
        <topology evidence="1">Multi-pass membrane protein</topology>
    </subcellularLocation>
</comment>
<comment type="similarity">
    <text evidence="5">Belongs to the 4-toluene sulfonate uptake permease (TSUP) (TC 2.A.102) family.</text>
</comment>
<feature type="transmembrane region" description="Helical" evidence="5">
    <location>
        <begin position="31"/>
        <end position="56"/>
    </location>
</feature>